<organism evidence="13 14">
    <name type="scientific">Stenotrophomonas ginsengisoli</name>
    <dbReference type="NCBI Taxonomy" id="336566"/>
    <lineage>
        <taxon>Bacteria</taxon>
        <taxon>Pseudomonadati</taxon>
        <taxon>Pseudomonadota</taxon>
        <taxon>Gammaproteobacteria</taxon>
        <taxon>Lysobacterales</taxon>
        <taxon>Lysobacteraceae</taxon>
        <taxon>Stenotrophomonas</taxon>
    </lineage>
</organism>
<dbReference type="AlphaFoldDB" id="A0A0R0DBK2"/>
<dbReference type="PATRIC" id="fig|336566.3.peg.1986"/>
<name>A0A0R0DBK2_9GAMM</name>
<evidence type="ECO:0000256" key="6">
    <source>
        <dbReference type="ARBA" id="ARBA00022692"/>
    </source>
</evidence>
<dbReference type="OrthoDB" id="9792439at2"/>
<dbReference type="GO" id="GO:0015031">
    <property type="term" value="P:protein transport"/>
    <property type="evidence" value="ECO:0007669"/>
    <property type="project" value="UniProtKB-KW"/>
</dbReference>
<feature type="region of interest" description="Disordered" evidence="10">
    <location>
        <begin position="60"/>
        <end position="90"/>
    </location>
</feature>
<evidence type="ECO:0000256" key="5">
    <source>
        <dbReference type="ARBA" id="ARBA00022519"/>
    </source>
</evidence>
<evidence type="ECO:0000256" key="11">
    <source>
        <dbReference type="SAM" id="Phobius"/>
    </source>
</evidence>
<evidence type="ECO:0000313" key="14">
    <source>
        <dbReference type="Proteomes" id="UP000050956"/>
    </source>
</evidence>
<dbReference type="RefSeq" id="WP_057638643.1">
    <property type="nucleotide sequence ID" value="NZ_LDJM01000032.1"/>
</dbReference>
<keyword evidence="3" id="KW-0813">Transport</keyword>
<protein>
    <recommendedName>
        <fullName evidence="12">TonB C-terminal domain-containing protein</fullName>
    </recommendedName>
</protein>
<dbReference type="STRING" id="336566.ABB30_12405"/>
<keyword evidence="8 11" id="KW-1133">Transmembrane helix</keyword>
<evidence type="ECO:0000256" key="1">
    <source>
        <dbReference type="ARBA" id="ARBA00004383"/>
    </source>
</evidence>
<dbReference type="PANTHER" id="PTHR33446">
    <property type="entry name" value="PROTEIN TONB-RELATED"/>
    <property type="match status" value="1"/>
</dbReference>
<reference evidence="13 14" key="1">
    <citation type="submission" date="2015-05" db="EMBL/GenBank/DDBJ databases">
        <title>Genome sequencing and analysis of members of genus Stenotrophomonas.</title>
        <authorList>
            <person name="Patil P.P."/>
            <person name="Midha S."/>
            <person name="Patil P.B."/>
        </authorList>
    </citation>
    <scope>NUCLEOTIDE SEQUENCE [LARGE SCALE GENOMIC DNA]</scope>
    <source>
        <strain evidence="13 14">DSM 24757</strain>
    </source>
</reference>
<dbReference type="GO" id="GO:0031992">
    <property type="term" value="F:energy transducer activity"/>
    <property type="evidence" value="ECO:0007669"/>
    <property type="project" value="TreeGrafter"/>
</dbReference>
<dbReference type="InterPro" id="IPR006260">
    <property type="entry name" value="TonB/TolA_C"/>
</dbReference>
<dbReference type="PROSITE" id="PS52015">
    <property type="entry name" value="TONB_CTD"/>
    <property type="match status" value="1"/>
</dbReference>
<dbReference type="SUPFAM" id="SSF74653">
    <property type="entry name" value="TolA/TonB C-terminal domain"/>
    <property type="match status" value="1"/>
</dbReference>
<feature type="compositionally biased region" description="Low complexity" evidence="10">
    <location>
        <begin position="115"/>
        <end position="126"/>
    </location>
</feature>
<evidence type="ECO:0000313" key="13">
    <source>
        <dbReference type="EMBL" id="KRG75262.1"/>
    </source>
</evidence>
<evidence type="ECO:0000256" key="3">
    <source>
        <dbReference type="ARBA" id="ARBA00022448"/>
    </source>
</evidence>
<evidence type="ECO:0000256" key="7">
    <source>
        <dbReference type="ARBA" id="ARBA00022927"/>
    </source>
</evidence>
<sequence>MTEELQQQPSRTFSITFPPRARLWVAAAFALGVLLFLLSWLSGRDKTFFQADGEASPTQDIALAPLPTPMAAGGASHMPAPQPGSDQARPHLVEQAPPAAPEPLAEAAPVEPVATAPATPVPSSSTNDSPPQRIAEQSPAPQYPASALRKGERGVVLLNVLVDSQGRPSRVSVAERSGSRALDRAAVDAVQRWRFQPALSAGQPVPGEVQIPIEFSP</sequence>
<dbReference type="NCBIfam" id="TIGR01352">
    <property type="entry name" value="tonB_Cterm"/>
    <property type="match status" value="1"/>
</dbReference>
<dbReference type="InterPro" id="IPR037682">
    <property type="entry name" value="TonB_C"/>
</dbReference>
<keyword evidence="6 11" id="KW-0812">Transmembrane</keyword>
<keyword evidence="9 11" id="KW-0472">Membrane</keyword>
<dbReference type="EMBL" id="LDJM01000032">
    <property type="protein sequence ID" value="KRG75262.1"/>
    <property type="molecule type" value="Genomic_DNA"/>
</dbReference>
<gene>
    <name evidence="13" type="ORF">ABB30_12405</name>
</gene>
<dbReference type="Gene3D" id="3.30.1150.10">
    <property type="match status" value="1"/>
</dbReference>
<dbReference type="GO" id="GO:0055085">
    <property type="term" value="P:transmembrane transport"/>
    <property type="evidence" value="ECO:0007669"/>
    <property type="project" value="InterPro"/>
</dbReference>
<evidence type="ECO:0000256" key="4">
    <source>
        <dbReference type="ARBA" id="ARBA00022475"/>
    </source>
</evidence>
<dbReference type="Pfam" id="PF03544">
    <property type="entry name" value="TonB_C"/>
    <property type="match status" value="1"/>
</dbReference>
<evidence type="ECO:0000259" key="12">
    <source>
        <dbReference type="PROSITE" id="PS52015"/>
    </source>
</evidence>
<feature type="domain" description="TonB C-terminal" evidence="12">
    <location>
        <begin position="128"/>
        <end position="217"/>
    </location>
</feature>
<dbReference type="Proteomes" id="UP000050956">
    <property type="component" value="Unassembled WGS sequence"/>
</dbReference>
<evidence type="ECO:0000256" key="8">
    <source>
        <dbReference type="ARBA" id="ARBA00022989"/>
    </source>
</evidence>
<dbReference type="GO" id="GO:0098797">
    <property type="term" value="C:plasma membrane protein complex"/>
    <property type="evidence" value="ECO:0007669"/>
    <property type="project" value="TreeGrafter"/>
</dbReference>
<accession>A0A0R0DBK2</accession>
<evidence type="ECO:0000256" key="9">
    <source>
        <dbReference type="ARBA" id="ARBA00023136"/>
    </source>
</evidence>
<keyword evidence="7" id="KW-0653">Protein transport</keyword>
<keyword evidence="5" id="KW-0997">Cell inner membrane</keyword>
<keyword evidence="14" id="KW-1185">Reference proteome</keyword>
<feature type="region of interest" description="Disordered" evidence="10">
    <location>
        <begin position="115"/>
        <end position="148"/>
    </location>
</feature>
<dbReference type="InterPro" id="IPR051045">
    <property type="entry name" value="TonB-dependent_transducer"/>
</dbReference>
<dbReference type="PANTHER" id="PTHR33446:SF2">
    <property type="entry name" value="PROTEIN TONB"/>
    <property type="match status" value="1"/>
</dbReference>
<comment type="similarity">
    <text evidence="2">Belongs to the TonB family.</text>
</comment>
<comment type="subcellular location">
    <subcellularLocation>
        <location evidence="1">Cell inner membrane</location>
        <topology evidence="1">Single-pass membrane protein</topology>
        <orientation evidence="1">Periplasmic side</orientation>
    </subcellularLocation>
</comment>
<feature type="transmembrane region" description="Helical" evidence="11">
    <location>
        <begin position="21"/>
        <end position="41"/>
    </location>
</feature>
<proteinExistence type="inferred from homology"/>
<evidence type="ECO:0000256" key="10">
    <source>
        <dbReference type="SAM" id="MobiDB-lite"/>
    </source>
</evidence>
<keyword evidence="4" id="KW-1003">Cell membrane</keyword>
<comment type="caution">
    <text evidence="13">The sequence shown here is derived from an EMBL/GenBank/DDBJ whole genome shotgun (WGS) entry which is preliminary data.</text>
</comment>
<evidence type="ECO:0000256" key="2">
    <source>
        <dbReference type="ARBA" id="ARBA00006555"/>
    </source>
</evidence>